<reference evidence="2 3" key="1">
    <citation type="submission" date="2021-06" db="EMBL/GenBank/DDBJ databases">
        <title>Caerostris extrusa draft genome.</title>
        <authorList>
            <person name="Kono N."/>
            <person name="Arakawa K."/>
        </authorList>
    </citation>
    <scope>NUCLEOTIDE SEQUENCE [LARGE SCALE GENOMIC DNA]</scope>
</reference>
<dbReference type="Proteomes" id="UP001054945">
    <property type="component" value="Unassembled WGS sequence"/>
</dbReference>
<dbReference type="AlphaFoldDB" id="A0AAV4XP96"/>
<evidence type="ECO:0000313" key="2">
    <source>
        <dbReference type="EMBL" id="GIY95583.1"/>
    </source>
</evidence>
<comment type="caution">
    <text evidence="2">The sequence shown here is derived from an EMBL/GenBank/DDBJ whole genome shotgun (WGS) entry which is preliminary data.</text>
</comment>
<dbReference type="EMBL" id="BPLR01000553">
    <property type="protein sequence ID" value="GIY95583.1"/>
    <property type="molecule type" value="Genomic_DNA"/>
</dbReference>
<organism evidence="2 3">
    <name type="scientific">Caerostris extrusa</name>
    <name type="common">Bark spider</name>
    <name type="synonym">Caerostris bankana</name>
    <dbReference type="NCBI Taxonomy" id="172846"/>
    <lineage>
        <taxon>Eukaryota</taxon>
        <taxon>Metazoa</taxon>
        <taxon>Ecdysozoa</taxon>
        <taxon>Arthropoda</taxon>
        <taxon>Chelicerata</taxon>
        <taxon>Arachnida</taxon>
        <taxon>Araneae</taxon>
        <taxon>Araneomorphae</taxon>
        <taxon>Entelegynae</taxon>
        <taxon>Araneoidea</taxon>
        <taxon>Araneidae</taxon>
        <taxon>Caerostris</taxon>
    </lineage>
</organism>
<gene>
    <name evidence="2" type="ORF">CEXT_464901</name>
</gene>
<protein>
    <submittedName>
        <fullName evidence="2">Uncharacterized protein</fullName>
    </submittedName>
</protein>
<accession>A0AAV4XP96</accession>
<name>A0AAV4XP96_CAEEX</name>
<keyword evidence="3" id="KW-1185">Reference proteome</keyword>
<feature type="compositionally biased region" description="Polar residues" evidence="1">
    <location>
        <begin position="1"/>
        <end position="12"/>
    </location>
</feature>
<sequence>MAAWQTHTSSTKGLLLDSEENRFQLEKSMKTGDKRAEEDQMAAKEFNSQNVRCERKANLINEDIGHDESQVLDV</sequence>
<proteinExistence type="predicted"/>
<evidence type="ECO:0000313" key="3">
    <source>
        <dbReference type="Proteomes" id="UP001054945"/>
    </source>
</evidence>
<feature type="region of interest" description="Disordered" evidence="1">
    <location>
        <begin position="1"/>
        <end position="20"/>
    </location>
</feature>
<evidence type="ECO:0000256" key="1">
    <source>
        <dbReference type="SAM" id="MobiDB-lite"/>
    </source>
</evidence>